<reference evidence="6" key="1">
    <citation type="submission" date="2021-04" db="EMBL/GenBank/DDBJ databases">
        <title>Phylogenetic analysis of Acidobacteriaceae.</title>
        <authorList>
            <person name="Qiu L."/>
            <person name="Zhang Q."/>
        </authorList>
    </citation>
    <scope>NUCLEOTIDE SEQUENCE</scope>
    <source>
        <strain evidence="6">DSM 25168</strain>
    </source>
</reference>
<feature type="transmembrane region" description="Helical" evidence="5">
    <location>
        <begin position="113"/>
        <end position="141"/>
    </location>
</feature>
<keyword evidence="7" id="KW-1185">Reference proteome</keyword>
<proteinExistence type="predicted"/>
<comment type="subcellular location">
    <subcellularLocation>
        <location evidence="1">Endomembrane system</location>
        <topology evidence="1">Multi-pass membrane protein</topology>
    </subcellularLocation>
</comment>
<dbReference type="EMBL" id="CP093313">
    <property type="protein sequence ID" value="UWZ85892.1"/>
    <property type="molecule type" value="Genomic_DNA"/>
</dbReference>
<dbReference type="InterPro" id="IPR052527">
    <property type="entry name" value="Metal_cation-efflux_comp"/>
</dbReference>
<dbReference type="Gene3D" id="1.20.120.1630">
    <property type="match status" value="1"/>
</dbReference>
<organism evidence="6 7">
    <name type="scientific">Occallatibacter riparius</name>
    <dbReference type="NCBI Taxonomy" id="1002689"/>
    <lineage>
        <taxon>Bacteria</taxon>
        <taxon>Pseudomonadati</taxon>
        <taxon>Acidobacteriota</taxon>
        <taxon>Terriglobia</taxon>
        <taxon>Terriglobales</taxon>
        <taxon>Acidobacteriaceae</taxon>
        <taxon>Occallatibacter</taxon>
    </lineage>
</organism>
<dbReference type="AlphaFoldDB" id="A0A9J7BSP0"/>
<keyword evidence="4 5" id="KW-0472">Membrane</keyword>
<dbReference type="Proteomes" id="UP001059380">
    <property type="component" value="Chromosome"/>
</dbReference>
<name>A0A9J7BSP0_9BACT</name>
<dbReference type="GO" id="GO:0012505">
    <property type="term" value="C:endomembrane system"/>
    <property type="evidence" value="ECO:0007669"/>
    <property type="project" value="UniProtKB-SubCell"/>
</dbReference>
<dbReference type="PANTHER" id="PTHR43847">
    <property type="entry name" value="BLL3993 PROTEIN"/>
    <property type="match status" value="1"/>
</dbReference>
<evidence type="ECO:0000256" key="1">
    <source>
        <dbReference type="ARBA" id="ARBA00004127"/>
    </source>
</evidence>
<keyword evidence="3 5" id="KW-1133">Transmembrane helix</keyword>
<evidence type="ECO:0000256" key="4">
    <source>
        <dbReference type="ARBA" id="ARBA00023136"/>
    </source>
</evidence>
<evidence type="ECO:0000256" key="5">
    <source>
        <dbReference type="SAM" id="Phobius"/>
    </source>
</evidence>
<dbReference type="InterPro" id="IPR007318">
    <property type="entry name" value="Phopholipid_MeTrfase"/>
</dbReference>
<dbReference type="RefSeq" id="WP_260795515.1">
    <property type="nucleotide sequence ID" value="NZ_CP093313.1"/>
</dbReference>
<evidence type="ECO:0000256" key="2">
    <source>
        <dbReference type="ARBA" id="ARBA00022692"/>
    </source>
</evidence>
<protein>
    <submittedName>
        <fullName evidence="6">Isoprenylcysteine carboxylmethyltransferase family protein</fullName>
    </submittedName>
</protein>
<dbReference type="Pfam" id="PF04191">
    <property type="entry name" value="PEMT"/>
    <property type="match status" value="1"/>
</dbReference>
<accession>A0A9J7BSP0</accession>
<sequence>MGATALEFRLRMVVNVAIIVLGVWAPWVPVERRQYILEWLPREVTRAGLMPFSTAVTTTLIIAGLLAALGAILRVWGTASLGPATVTSLDMKSGPVVASGPYRYVRNPLYLGLWFMVAAIALLMQPSGAALAMPLLTLFVLRLTLGEEAFLSGRLGEPYRAYLRAVPRFLPRLRNNLPPSESTSQWGTAFLSELTPIGVLVGIVVFASTYNSGVMARIILIGWGASLIARAFLPRPQSESTSSA</sequence>
<feature type="transmembrane region" description="Helical" evidence="5">
    <location>
        <begin position="50"/>
        <end position="73"/>
    </location>
</feature>
<evidence type="ECO:0000313" key="6">
    <source>
        <dbReference type="EMBL" id="UWZ85892.1"/>
    </source>
</evidence>
<keyword evidence="2 5" id="KW-0812">Transmembrane</keyword>
<dbReference type="PANTHER" id="PTHR43847:SF1">
    <property type="entry name" value="BLL3993 PROTEIN"/>
    <property type="match status" value="1"/>
</dbReference>
<evidence type="ECO:0000256" key="3">
    <source>
        <dbReference type="ARBA" id="ARBA00022989"/>
    </source>
</evidence>
<evidence type="ECO:0000313" key="7">
    <source>
        <dbReference type="Proteomes" id="UP001059380"/>
    </source>
</evidence>
<gene>
    <name evidence="6" type="ORF">MOP44_08100</name>
</gene>
<feature type="transmembrane region" description="Helical" evidence="5">
    <location>
        <begin position="214"/>
        <end position="233"/>
    </location>
</feature>
<feature type="transmembrane region" description="Helical" evidence="5">
    <location>
        <begin position="12"/>
        <end position="30"/>
    </location>
</feature>
<feature type="transmembrane region" description="Helical" evidence="5">
    <location>
        <begin position="186"/>
        <end position="207"/>
    </location>
</feature>
<dbReference type="KEGG" id="orp:MOP44_08100"/>